<accession>A0A9P8KM65</accession>
<dbReference type="EMBL" id="JAIMJC010000005">
    <property type="protein sequence ID" value="KAH0525532.1"/>
    <property type="molecule type" value="Genomic_DNA"/>
</dbReference>
<name>A0A9P8KM65_9HYPO</name>
<dbReference type="AlphaFoldDB" id="A0A9P8KM65"/>
<feature type="compositionally biased region" description="Polar residues" evidence="1">
    <location>
        <begin position="125"/>
        <end position="141"/>
    </location>
</feature>
<keyword evidence="3" id="KW-1185">Reference proteome</keyword>
<proteinExistence type="predicted"/>
<feature type="region of interest" description="Disordered" evidence="1">
    <location>
        <begin position="31"/>
        <end position="99"/>
    </location>
</feature>
<comment type="caution">
    <text evidence="2">The sequence shown here is derived from an EMBL/GenBank/DDBJ whole genome shotgun (WGS) entry which is preliminary data.</text>
</comment>
<reference evidence="2 3" key="1">
    <citation type="submission" date="2021-08" db="EMBL/GenBank/DDBJ databases">
        <title>The highly contiguous genome resource for Trichoderma semiorbis FJ059, a fungal antagonistic to plant pathogens.</title>
        <authorList>
            <person name="Liu T."/>
        </authorList>
    </citation>
    <scope>NUCLEOTIDE SEQUENCE [LARGE SCALE GENOMIC DNA]</scope>
    <source>
        <strain evidence="2 3">FJ059</strain>
    </source>
</reference>
<evidence type="ECO:0000256" key="1">
    <source>
        <dbReference type="SAM" id="MobiDB-lite"/>
    </source>
</evidence>
<gene>
    <name evidence="2" type="ORF">TsFJ059_007886</name>
</gene>
<evidence type="ECO:0000313" key="3">
    <source>
        <dbReference type="Proteomes" id="UP000826573"/>
    </source>
</evidence>
<feature type="region of interest" description="Disordered" evidence="1">
    <location>
        <begin position="124"/>
        <end position="166"/>
    </location>
</feature>
<organism evidence="2 3">
    <name type="scientific">Trichoderma semiorbis</name>
    <dbReference type="NCBI Taxonomy" id="1491008"/>
    <lineage>
        <taxon>Eukaryota</taxon>
        <taxon>Fungi</taxon>
        <taxon>Dikarya</taxon>
        <taxon>Ascomycota</taxon>
        <taxon>Pezizomycotina</taxon>
        <taxon>Sordariomycetes</taxon>
        <taxon>Hypocreomycetidae</taxon>
        <taxon>Hypocreales</taxon>
        <taxon>Hypocreaceae</taxon>
        <taxon>Trichoderma</taxon>
    </lineage>
</organism>
<sequence>MPFTAEMALNSSFGSLMAEICAIVENQLPTESPQEDILQHGEDISNVTTTLEREQDTSQSTEQPCEEEEQGNNGEEEHTNKEPKVECTPAEVETKRTWTSQWETVFPKSKAVAKNLWYAAKSRTQRLLQRSHSNSSGTTAQPAPGEQRSHHRRRIRKSQKEPEDDDWVVVADDFGILVFLDDYTCTRSTEDSSEDSSV</sequence>
<feature type="compositionally biased region" description="Basic and acidic residues" evidence="1">
    <location>
        <begin position="75"/>
        <end position="85"/>
    </location>
</feature>
<evidence type="ECO:0000313" key="2">
    <source>
        <dbReference type="EMBL" id="KAH0525532.1"/>
    </source>
</evidence>
<dbReference type="Proteomes" id="UP000826573">
    <property type="component" value="Unassembled WGS sequence"/>
</dbReference>
<protein>
    <submittedName>
        <fullName evidence="2">Uncharacterized protein</fullName>
    </submittedName>
</protein>